<protein>
    <submittedName>
        <fullName evidence="2">Uncharacterized protein</fullName>
    </submittedName>
</protein>
<organism evidence="2">
    <name type="scientific">bioreactor metagenome</name>
    <dbReference type="NCBI Taxonomy" id="1076179"/>
    <lineage>
        <taxon>unclassified sequences</taxon>
        <taxon>metagenomes</taxon>
        <taxon>ecological metagenomes</taxon>
    </lineage>
</organism>
<gene>
    <name evidence="2" type="ORF">SDC9_177547</name>
</gene>
<proteinExistence type="predicted"/>
<feature type="compositionally biased region" description="Basic and acidic residues" evidence="1">
    <location>
        <begin position="1"/>
        <end position="10"/>
    </location>
</feature>
<feature type="compositionally biased region" description="Basic and acidic residues" evidence="1">
    <location>
        <begin position="18"/>
        <end position="30"/>
    </location>
</feature>
<accession>A0A645GUS5</accession>
<name>A0A645GUS5_9ZZZZ</name>
<evidence type="ECO:0000256" key="1">
    <source>
        <dbReference type="SAM" id="MobiDB-lite"/>
    </source>
</evidence>
<dbReference type="AlphaFoldDB" id="A0A645GUS5"/>
<comment type="caution">
    <text evidence="2">The sequence shown here is derived from an EMBL/GenBank/DDBJ whole genome shotgun (WGS) entry which is preliminary data.</text>
</comment>
<feature type="region of interest" description="Disordered" evidence="1">
    <location>
        <begin position="1"/>
        <end position="67"/>
    </location>
</feature>
<evidence type="ECO:0000313" key="2">
    <source>
        <dbReference type="EMBL" id="MPN30090.1"/>
    </source>
</evidence>
<sequence length="172" mass="18973">MPGRNRDHPFRRPAQRFQRNDRRARQHDLLLIHPAAAGQGDDRACGRSPQSGNLLDPAQSGRTGGGRQFDRGLCRLSGGGAAPGIDRGLRILRLPGSGSGHDPAAAGRYRHTGRTFGAGRPQQCAFLHRQRGGAAGNLGRIPDVRYDLGAYRHHHRRRLPRRNLDPLYPAHR</sequence>
<dbReference type="EMBL" id="VSSQ01081084">
    <property type="protein sequence ID" value="MPN30090.1"/>
    <property type="molecule type" value="Genomic_DNA"/>
</dbReference>
<reference evidence="2" key="1">
    <citation type="submission" date="2019-08" db="EMBL/GenBank/DDBJ databases">
        <authorList>
            <person name="Kucharzyk K."/>
            <person name="Murdoch R.W."/>
            <person name="Higgins S."/>
            <person name="Loffler F."/>
        </authorList>
    </citation>
    <scope>NUCLEOTIDE SEQUENCE</scope>
</reference>